<dbReference type="AlphaFoldDB" id="A0A8T1UFU8"/>
<sequence>MAASWPPLRPVEERAQSFWRQERQSLEDETAERNRLEKEEKTLQSDIESLQRCLTDAKTRLNEESERLRRHSTLEEHRRLKDEEAKQKRLQEVEETMRQAIRLELERELETSRRLVLRSKRRNSFNVAMSEDDREELLDALAGLQTAESVEGLRTQFVVVQEALSDIQRKRWRFVEDACSVVLRQVFKMVTSDEDEAIDYLDSRNFTISTLEGVDLCLQFVEPLIHSTVSITDALDDEQEAASQRGVLVAALLHLFAKVSNTSEMKSRLVADVLMCGVEFHVILATLRFREELIECRRALLPSYESDSEAESDLDSDDDEAMLRETGGFENEDTLWIIEQVAKAWGLAKYRYFLQTSGQEYSFAAWSYRGIGNFVHAMLTDEQRGVHALPAVVLPFSWLFHIAAYAHYMIRSEDHQVITNAMVSFPEANDRSSTLAVLKELVSKVAVTDRFWILRGLIVKCPYGNVAAVLVDFVRSDAVQAWSSSKSTLESPFKMVAISSLLQDTLAQSAERDLVLYADLIASCLSLLRFLYIRDKDNITGIRSKTTDGGIWDVLPRISKRLQLKIEESTSGDSHAGSHSVENDFTHLMILEASLGLTLELCN</sequence>
<organism evidence="2 3">
    <name type="scientific">Phytophthora cactorum</name>
    <dbReference type="NCBI Taxonomy" id="29920"/>
    <lineage>
        <taxon>Eukaryota</taxon>
        <taxon>Sar</taxon>
        <taxon>Stramenopiles</taxon>
        <taxon>Oomycota</taxon>
        <taxon>Peronosporomycetes</taxon>
        <taxon>Peronosporales</taxon>
        <taxon>Peronosporaceae</taxon>
        <taxon>Phytophthora</taxon>
    </lineage>
</organism>
<evidence type="ECO:0000313" key="2">
    <source>
        <dbReference type="EMBL" id="KAG6959432.1"/>
    </source>
</evidence>
<gene>
    <name evidence="2" type="ORF">JG687_00008791</name>
</gene>
<accession>A0A8T1UFU8</accession>
<proteinExistence type="predicted"/>
<dbReference type="InterPro" id="IPR019516">
    <property type="entry name" value="Glomulin/ALF4"/>
</dbReference>
<dbReference type="OrthoDB" id="619536at2759"/>
<name>A0A8T1UFU8_9STRA</name>
<dbReference type="EMBL" id="JAENGZ010000436">
    <property type="protein sequence ID" value="KAG6959432.1"/>
    <property type="molecule type" value="Genomic_DNA"/>
</dbReference>
<dbReference type="PANTHER" id="PTHR15430:SF1">
    <property type="entry name" value="GLOMULIN"/>
    <property type="match status" value="1"/>
</dbReference>
<dbReference type="VEuPathDB" id="FungiDB:PC110_g15829"/>
<comment type="caution">
    <text evidence="2">The sequence shown here is derived from an EMBL/GenBank/DDBJ whole genome shotgun (WGS) entry which is preliminary data.</text>
</comment>
<evidence type="ECO:0000313" key="3">
    <source>
        <dbReference type="Proteomes" id="UP000688947"/>
    </source>
</evidence>
<protein>
    <submittedName>
        <fullName evidence="2">Uncharacterized protein</fullName>
    </submittedName>
</protein>
<evidence type="ECO:0000256" key="1">
    <source>
        <dbReference type="SAM" id="MobiDB-lite"/>
    </source>
</evidence>
<dbReference type="Pfam" id="PF08568">
    <property type="entry name" value="Kinetochor_Ybp2"/>
    <property type="match status" value="1"/>
</dbReference>
<dbReference type="PANTHER" id="PTHR15430">
    <property type="entry name" value="GLOMULIN"/>
    <property type="match status" value="1"/>
</dbReference>
<reference evidence="2" key="1">
    <citation type="submission" date="2021-01" db="EMBL/GenBank/DDBJ databases">
        <title>Phytophthora aleatoria, a newly-described species from Pinus radiata is distinct from Phytophthora cactorum isolates based on comparative genomics.</title>
        <authorList>
            <person name="Mcdougal R."/>
            <person name="Panda P."/>
            <person name="Williams N."/>
            <person name="Studholme D.J."/>
        </authorList>
    </citation>
    <scope>NUCLEOTIDE SEQUENCE</scope>
    <source>
        <strain evidence="2">NZFS 3830</strain>
    </source>
</reference>
<dbReference type="Proteomes" id="UP000688947">
    <property type="component" value="Unassembled WGS sequence"/>
</dbReference>
<dbReference type="GO" id="GO:0005737">
    <property type="term" value="C:cytoplasm"/>
    <property type="evidence" value="ECO:0007669"/>
    <property type="project" value="TreeGrafter"/>
</dbReference>
<dbReference type="GO" id="GO:0055105">
    <property type="term" value="F:ubiquitin-protein transferase inhibitor activity"/>
    <property type="evidence" value="ECO:0007669"/>
    <property type="project" value="TreeGrafter"/>
</dbReference>
<feature type="region of interest" description="Disordered" evidence="1">
    <location>
        <begin position="19"/>
        <end position="43"/>
    </location>
</feature>
<dbReference type="InterPro" id="IPR013877">
    <property type="entry name" value="YAP-bd/ALF4/Glomulin"/>
</dbReference>